<evidence type="ECO:0000256" key="5">
    <source>
        <dbReference type="ARBA" id="ARBA00022618"/>
    </source>
</evidence>
<protein>
    <recommendedName>
        <fullName evidence="9 10">UDP-N-acetylmuramoylalanine--D-glutamate ligase</fullName>
        <ecNumber evidence="9 10">6.3.2.9</ecNumber>
    </recommendedName>
    <alternativeName>
        <fullName evidence="9">D-glutamic acid-adding enzyme</fullName>
    </alternativeName>
    <alternativeName>
        <fullName evidence="9">UDP-N-acetylmuramoyl-L-alanyl-D-glutamate synthetase</fullName>
    </alternativeName>
</protein>
<dbReference type="UniPathway" id="UPA00219"/>
<feature type="binding site" evidence="9">
    <location>
        <begin position="125"/>
        <end position="131"/>
    </location>
    <ligand>
        <name>ATP</name>
        <dbReference type="ChEBI" id="CHEBI:30616"/>
    </ligand>
</feature>
<dbReference type="InterPro" id="IPR004101">
    <property type="entry name" value="Mur_ligase_C"/>
</dbReference>
<dbReference type="InterPro" id="IPR018109">
    <property type="entry name" value="Folylpolyglutamate_synth_CS"/>
</dbReference>
<evidence type="ECO:0000256" key="11">
    <source>
        <dbReference type="SAM" id="MobiDB-lite"/>
    </source>
</evidence>
<keyword evidence="6 9" id="KW-0547">Nucleotide-binding</keyword>
<dbReference type="Pfam" id="PF08245">
    <property type="entry name" value="Mur_ligase_M"/>
    <property type="match status" value="1"/>
</dbReference>
<proteinExistence type="inferred from homology"/>
<evidence type="ECO:0000256" key="4">
    <source>
        <dbReference type="ARBA" id="ARBA00022598"/>
    </source>
</evidence>
<dbReference type="SUPFAM" id="SSF53623">
    <property type="entry name" value="MurD-like peptide ligases, catalytic domain"/>
    <property type="match status" value="1"/>
</dbReference>
<gene>
    <name evidence="9 14" type="primary">murD</name>
    <name evidence="14" type="ORF">ENS64_11470</name>
</gene>
<dbReference type="InterPro" id="IPR036615">
    <property type="entry name" value="Mur_ligase_C_dom_sf"/>
</dbReference>
<reference evidence="14" key="1">
    <citation type="journal article" date="2020" name="mSystems">
        <title>Genome- and Community-Level Interaction Insights into Carbon Utilization and Element Cycling Functions of Hydrothermarchaeota in Hydrothermal Sediment.</title>
        <authorList>
            <person name="Zhou Z."/>
            <person name="Liu Y."/>
            <person name="Xu W."/>
            <person name="Pan J."/>
            <person name="Luo Z.H."/>
            <person name="Li M."/>
        </authorList>
    </citation>
    <scope>NUCLEOTIDE SEQUENCE [LARGE SCALE GENOMIC DNA]</scope>
    <source>
        <strain evidence="14">SpSt-508</strain>
    </source>
</reference>
<keyword evidence="7 9" id="KW-0067">ATP-binding</keyword>
<keyword evidence="9 10" id="KW-0133">Cell shape</keyword>
<dbReference type="HAMAP" id="MF_00639">
    <property type="entry name" value="MurD"/>
    <property type="match status" value="1"/>
</dbReference>
<organism evidence="14">
    <name type="scientific">Schlesneria paludicola</name>
    <dbReference type="NCBI Taxonomy" id="360056"/>
    <lineage>
        <taxon>Bacteria</taxon>
        <taxon>Pseudomonadati</taxon>
        <taxon>Planctomycetota</taxon>
        <taxon>Planctomycetia</taxon>
        <taxon>Planctomycetales</taxon>
        <taxon>Planctomycetaceae</taxon>
        <taxon>Schlesneria</taxon>
    </lineage>
</organism>
<evidence type="ECO:0000313" key="14">
    <source>
        <dbReference type="EMBL" id="HGT39861.1"/>
    </source>
</evidence>
<dbReference type="PANTHER" id="PTHR43692:SF1">
    <property type="entry name" value="UDP-N-ACETYLMURAMOYLALANINE--D-GLUTAMATE LIGASE"/>
    <property type="match status" value="1"/>
</dbReference>
<dbReference type="NCBIfam" id="TIGR01087">
    <property type="entry name" value="murD"/>
    <property type="match status" value="1"/>
</dbReference>
<dbReference type="GO" id="GO:0004326">
    <property type="term" value="F:tetrahydrofolylpolyglutamate synthase activity"/>
    <property type="evidence" value="ECO:0007669"/>
    <property type="project" value="InterPro"/>
</dbReference>
<accession>A0A7C4QIS6</accession>
<evidence type="ECO:0000256" key="6">
    <source>
        <dbReference type="ARBA" id="ARBA00022741"/>
    </source>
</evidence>
<evidence type="ECO:0000256" key="10">
    <source>
        <dbReference type="RuleBase" id="RU003664"/>
    </source>
</evidence>
<keyword evidence="5 9" id="KW-0132">Cell division</keyword>
<comment type="pathway">
    <text evidence="2 9 10">Cell wall biogenesis; peptidoglycan biosynthesis.</text>
</comment>
<comment type="caution">
    <text evidence="14">The sequence shown here is derived from an EMBL/GenBank/DDBJ whole genome shotgun (WGS) entry which is preliminary data.</text>
</comment>
<dbReference type="GO" id="GO:0071555">
    <property type="term" value="P:cell wall organization"/>
    <property type="evidence" value="ECO:0007669"/>
    <property type="project" value="UniProtKB-KW"/>
</dbReference>
<dbReference type="GO" id="GO:0008764">
    <property type="term" value="F:UDP-N-acetylmuramoylalanine-D-glutamate ligase activity"/>
    <property type="evidence" value="ECO:0007669"/>
    <property type="project" value="UniProtKB-UniRule"/>
</dbReference>
<keyword evidence="3 9" id="KW-0963">Cytoplasm</keyword>
<dbReference type="Gene3D" id="3.90.190.20">
    <property type="entry name" value="Mur ligase, C-terminal domain"/>
    <property type="match status" value="1"/>
</dbReference>
<dbReference type="InterPro" id="IPR005762">
    <property type="entry name" value="MurD"/>
</dbReference>
<evidence type="ECO:0000256" key="1">
    <source>
        <dbReference type="ARBA" id="ARBA00004496"/>
    </source>
</evidence>
<feature type="domain" description="Mur ligase central" evidence="13">
    <location>
        <begin position="123"/>
        <end position="305"/>
    </location>
</feature>
<feature type="region of interest" description="Disordered" evidence="11">
    <location>
        <begin position="248"/>
        <end position="268"/>
    </location>
</feature>
<keyword evidence="9 10" id="KW-0961">Cell wall biogenesis/degradation</keyword>
<keyword evidence="8 9" id="KW-0131">Cell cycle</keyword>
<dbReference type="PROSITE" id="PS01011">
    <property type="entry name" value="FOLYLPOLYGLU_SYNT_1"/>
    <property type="match status" value="1"/>
</dbReference>
<feature type="domain" description="Mur ligase C-terminal" evidence="12">
    <location>
        <begin position="327"/>
        <end position="442"/>
    </location>
</feature>
<keyword evidence="4 9" id="KW-0436">Ligase</keyword>
<dbReference type="Pfam" id="PF21799">
    <property type="entry name" value="MurD-like_N"/>
    <property type="match status" value="1"/>
</dbReference>
<evidence type="ECO:0000259" key="13">
    <source>
        <dbReference type="Pfam" id="PF08245"/>
    </source>
</evidence>
<evidence type="ECO:0000259" key="12">
    <source>
        <dbReference type="Pfam" id="PF02875"/>
    </source>
</evidence>
<name>A0A7C4QIS6_9PLAN</name>
<dbReference type="AlphaFoldDB" id="A0A7C4QIS6"/>
<dbReference type="GO" id="GO:0009252">
    <property type="term" value="P:peptidoglycan biosynthetic process"/>
    <property type="evidence" value="ECO:0007669"/>
    <property type="project" value="UniProtKB-UniRule"/>
</dbReference>
<dbReference type="Gene3D" id="3.40.1190.10">
    <property type="entry name" value="Mur-like, catalytic domain"/>
    <property type="match status" value="1"/>
</dbReference>
<dbReference type="GO" id="GO:0051301">
    <property type="term" value="P:cell division"/>
    <property type="evidence" value="ECO:0007669"/>
    <property type="project" value="UniProtKB-KW"/>
</dbReference>
<comment type="similarity">
    <text evidence="9">Belongs to the MurCDEF family.</text>
</comment>
<evidence type="ECO:0000256" key="3">
    <source>
        <dbReference type="ARBA" id="ARBA00022490"/>
    </source>
</evidence>
<comment type="catalytic activity">
    <reaction evidence="9 10">
        <text>UDP-N-acetyl-alpha-D-muramoyl-L-alanine + D-glutamate + ATP = UDP-N-acetyl-alpha-D-muramoyl-L-alanyl-D-glutamate + ADP + phosphate + H(+)</text>
        <dbReference type="Rhea" id="RHEA:16429"/>
        <dbReference type="ChEBI" id="CHEBI:15378"/>
        <dbReference type="ChEBI" id="CHEBI:29986"/>
        <dbReference type="ChEBI" id="CHEBI:30616"/>
        <dbReference type="ChEBI" id="CHEBI:43474"/>
        <dbReference type="ChEBI" id="CHEBI:83898"/>
        <dbReference type="ChEBI" id="CHEBI:83900"/>
        <dbReference type="ChEBI" id="CHEBI:456216"/>
        <dbReference type="EC" id="6.3.2.9"/>
    </reaction>
</comment>
<dbReference type="SUPFAM" id="SSF53244">
    <property type="entry name" value="MurD-like peptide ligases, peptide-binding domain"/>
    <property type="match status" value="1"/>
</dbReference>
<dbReference type="InterPro" id="IPR013221">
    <property type="entry name" value="Mur_ligase_cen"/>
</dbReference>
<sequence>MIRDHLFADYRNRRVTVMGLGIFGGGAGAVRFLAERGAIVTVTDLRPASQLAESLAELREVDVAHWKLGGHDPADFVHADLVVVNPGVKPDHPLLERCRSAGIPCTSEMNLFWQHNRAPVLGVTGTNGKSTTTALLYHMLRQTGRRCWLGGNLGHSLLPRVDDIGPDDWVVLELSSFQLTDLDRLQVSPHGAVITNFSPNHLDWHGDVAHYRWAKQTIIRWQQPDDFYVVNGADPDVRTWRGPGRRLEFNLDDPPEAGPLGTSPAARFGDSAAHQESDFAAAVRSWLRLPGRHNLLNALAAATAARAAGADWSAIRRGLETYEPLPHRLQLVGEGVGRRFYNDSLATTPESTQAALAAFTEPIVLLAGGYDKHVDLTAMARAIARQTKAVAVMGQTAAALRAAIAGDPQCRTIVSEPMPDFPSAFAWAVDHSAAGDVVVLSPGCASYDWFRNFADRGDQFTRLARDWIERHEGSGQPRAPRSSGVDGG</sequence>
<evidence type="ECO:0000256" key="7">
    <source>
        <dbReference type="ARBA" id="ARBA00022840"/>
    </source>
</evidence>
<evidence type="ECO:0000256" key="8">
    <source>
        <dbReference type="ARBA" id="ARBA00023306"/>
    </source>
</evidence>
<comment type="function">
    <text evidence="9 10">Cell wall formation. Catalyzes the addition of glutamate to the nucleotide precursor UDP-N-acetylmuramoyl-L-alanine (UMA).</text>
</comment>
<dbReference type="Gene3D" id="3.40.50.720">
    <property type="entry name" value="NAD(P)-binding Rossmann-like Domain"/>
    <property type="match status" value="1"/>
</dbReference>
<dbReference type="InterPro" id="IPR036565">
    <property type="entry name" value="Mur-like_cat_sf"/>
</dbReference>
<evidence type="ECO:0000256" key="2">
    <source>
        <dbReference type="ARBA" id="ARBA00004752"/>
    </source>
</evidence>
<comment type="subcellular location">
    <subcellularLocation>
        <location evidence="1 9 10">Cytoplasm</location>
    </subcellularLocation>
</comment>
<dbReference type="Pfam" id="PF02875">
    <property type="entry name" value="Mur_ligase_C"/>
    <property type="match status" value="1"/>
</dbReference>
<dbReference type="EC" id="6.3.2.9" evidence="9 10"/>
<dbReference type="PANTHER" id="PTHR43692">
    <property type="entry name" value="UDP-N-ACETYLMURAMOYLALANINE--D-GLUTAMATE LIGASE"/>
    <property type="match status" value="1"/>
</dbReference>
<dbReference type="SUPFAM" id="SSF51984">
    <property type="entry name" value="MurCD N-terminal domain"/>
    <property type="match status" value="1"/>
</dbReference>
<dbReference type="GO" id="GO:0008360">
    <property type="term" value="P:regulation of cell shape"/>
    <property type="evidence" value="ECO:0007669"/>
    <property type="project" value="UniProtKB-KW"/>
</dbReference>
<dbReference type="GO" id="GO:0005524">
    <property type="term" value="F:ATP binding"/>
    <property type="evidence" value="ECO:0007669"/>
    <property type="project" value="UniProtKB-UniRule"/>
</dbReference>
<dbReference type="EMBL" id="DSVQ01000015">
    <property type="protein sequence ID" value="HGT39861.1"/>
    <property type="molecule type" value="Genomic_DNA"/>
</dbReference>
<evidence type="ECO:0000256" key="9">
    <source>
        <dbReference type="HAMAP-Rule" id="MF_00639"/>
    </source>
</evidence>
<dbReference type="GO" id="GO:0005737">
    <property type="term" value="C:cytoplasm"/>
    <property type="evidence" value="ECO:0007669"/>
    <property type="project" value="UniProtKB-SubCell"/>
</dbReference>
<keyword evidence="9 10" id="KW-0573">Peptidoglycan synthesis</keyword>